<dbReference type="AlphaFoldDB" id="A0A5N5WMK7"/>
<protein>
    <submittedName>
        <fullName evidence="1">Uncharacterized protein</fullName>
    </submittedName>
</protein>
<dbReference type="InterPro" id="IPR029058">
    <property type="entry name" value="AB_hydrolase_fold"/>
</dbReference>
<dbReference type="Gene3D" id="3.40.50.1820">
    <property type="entry name" value="alpha/beta hydrolase"/>
    <property type="match status" value="1"/>
</dbReference>
<dbReference type="OrthoDB" id="408631at2759"/>
<reference evidence="1 2" key="1">
    <citation type="submission" date="2019-04" db="EMBL/GenBank/DDBJ databases">
        <title>Friends and foes A comparative genomics study of 23 Aspergillus species from section Flavi.</title>
        <authorList>
            <consortium name="DOE Joint Genome Institute"/>
            <person name="Kjaerbolling I."/>
            <person name="Vesth T."/>
            <person name="Frisvad J.C."/>
            <person name="Nybo J.L."/>
            <person name="Theobald S."/>
            <person name="Kildgaard S."/>
            <person name="Isbrandt T."/>
            <person name="Kuo A."/>
            <person name="Sato A."/>
            <person name="Lyhne E.K."/>
            <person name="Kogle M.E."/>
            <person name="Wiebenga A."/>
            <person name="Kun R.S."/>
            <person name="Lubbers R.J."/>
            <person name="Makela M.R."/>
            <person name="Barry K."/>
            <person name="Chovatia M."/>
            <person name="Clum A."/>
            <person name="Daum C."/>
            <person name="Haridas S."/>
            <person name="He G."/>
            <person name="LaButti K."/>
            <person name="Lipzen A."/>
            <person name="Mondo S."/>
            <person name="Riley R."/>
            <person name="Salamov A."/>
            <person name="Simmons B.A."/>
            <person name="Magnuson J.K."/>
            <person name="Henrissat B."/>
            <person name="Mortensen U.H."/>
            <person name="Larsen T.O."/>
            <person name="Devries R.P."/>
            <person name="Grigoriev I.V."/>
            <person name="Machida M."/>
            <person name="Baker S.E."/>
            <person name="Andersen M.R."/>
        </authorList>
    </citation>
    <scope>NUCLEOTIDE SEQUENCE [LARGE SCALE GENOMIC DNA]</scope>
    <source>
        <strain evidence="1 2">CBS 151.66</strain>
    </source>
</reference>
<sequence>MLLKAYLLGAPGAHTENDRISLIANERFVHCPIMWYVNDSSHIPTWRYFFNASFPDNEVFSGSGAFHDAEIPFVFGTYSQKDATEFEHQVSQGMQKAWADSAKDPIQGPGWNRFPAIGIFRDGGKDGMDEREEVVECSGLPDYGSAVPGFSVVLYYSWTV</sequence>
<name>A0A5N5WMK7_9EURO</name>
<keyword evidence="2" id="KW-1185">Reference proteome</keyword>
<dbReference type="SUPFAM" id="SSF53474">
    <property type="entry name" value="alpha/beta-Hydrolases"/>
    <property type="match status" value="1"/>
</dbReference>
<accession>A0A5N5WMK7</accession>
<evidence type="ECO:0000313" key="2">
    <source>
        <dbReference type="Proteomes" id="UP000326565"/>
    </source>
</evidence>
<dbReference type="Proteomes" id="UP000326565">
    <property type="component" value="Unassembled WGS sequence"/>
</dbReference>
<organism evidence="1 2">
    <name type="scientific">Aspergillus leporis</name>
    <dbReference type="NCBI Taxonomy" id="41062"/>
    <lineage>
        <taxon>Eukaryota</taxon>
        <taxon>Fungi</taxon>
        <taxon>Dikarya</taxon>
        <taxon>Ascomycota</taxon>
        <taxon>Pezizomycotina</taxon>
        <taxon>Eurotiomycetes</taxon>
        <taxon>Eurotiomycetidae</taxon>
        <taxon>Eurotiales</taxon>
        <taxon>Aspergillaceae</taxon>
        <taxon>Aspergillus</taxon>
        <taxon>Aspergillus subgen. Circumdati</taxon>
    </lineage>
</organism>
<proteinExistence type="predicted"/>
<dbReference type="EMBL" id="ML732329">
    <property type="protein sequence ID" value="KAB8069713.1"/>
    <property type="molecule type" value="Genomic_DNA"/>
</dbReference>
<evidence type="ECO:0000313" key="1">
    <source>
        <dbReference type="EMBL" id="KAB8069713.1"/>
    </source>
</evidence>
<gene>
    <name evidence="1" type="ORF">BDV29DRAFT_161147</name>
</gene>